<accession>A0A4D6MUS2</accession>
<keyword evidence="3" id="KW-1185">Reference proteome</keyword>
<dbReference type="AlphaFoldDB" id="A0A4D6MUS2"/>
<feature type="signal peptide" evidence="1">
    <location>
        <begin position="1"/>
        <end position="19"/>
    </location>
</feature>
<evidence type="ECO:0000256" key="1">
    <source>
        <dbReference type="SAM" id="SignalP"/>
    </source>
</evidence>
<evidence type="ECO:0000313" key="2">
    <source>
        <dbReference type="EMBL" id="QCE03647.1"/>
    </source>
</evidence>
<evidence type="ECO:0008006" key="4">
    <source>
        <dbReference type="Google" id="ProtNLM"/>
    </source>
</evidence>
<dbReference type="Proteomes" id="UP000501690">
    <property type="component" value="Linkage Group LG8"/>
</dbReference>
<evidence type="ECO:0000313" key="3">
    <source>
        <dbReference type="Proteomes" id="UP000501690"/>
    </source>
</evidence>
<gene>
    <name evidence="2" type="ORF">DEO72_LG8g1672</name>
</gene>
<name>A0A4D6MUS2_VIGUN</name>
<keyword evidence="1" id="KW-0732">Signal</keyword>
<sequence>MVKIFIATLLLALVSQGYSQCSLSDIHVTQSATGHKVNGKPEWTVNLSLTGLSYSIMLGTLNSH</sequence>
<organism evidence="2 3">
    <name type="scientific">Vigna unguiculata</name>
    <name type="common">Cowpea</name>
    <dbReference type="NCBI Taxonomy" id="3917"/>
    <lineage>
        <taxon>Eukaryota</taxon>
        <taxon>Viridiplantae</taxon>
        <taxon>Streptophyta</taxon>
        <taxon>Embryophyta</taxon>
        <taxon>Tracheophyta</taxon>
        <taxon>Spermatophyta</taxon>
        <taxon>Magnoliopsida</taxon>
        <taxon>eudicotyledons</taxon>
        <taxon>Gunneridae</taxon>
        <taxon>Pentapetalae</taxon>
        <taxon>rosids</taxon>
        <taxon>fabids</taxon>
        <taxon>Fabales</taxon>
        <taxon>Fabaceae</taxon>
        <taxon>Papilionoideae</taxon>
        <taxon>50 kb inversion clade</taxon>
        <taxon>NPAAA clade</taxon>
        <taxon>indigoferoid/millettioid clade</taxon>
        <taxon>Phaseoleae</taxon>
        <taxon>Vigna</taxon>
    </lineage>
</organism>
<protein>
    <recommendedName>
        <fullName evidence="4">Cupredoxin</fullName>
    </recommendedName>
</protein>
<reference evidence="2 3" key="1">
    <citation type="submission" date="2019-04" db="EMBL/GenBank/DDBJ databases">
        <title>An improved genome assembly and genetic linkage map for asparagus bean, Vigna unguiculata ssp. sesquipedialis.</title>
        <authorList>
            <person name="Xia Q."/>
            <person name="Zhang R."/>
            <person name="Dong Y."/>
        </authorList>
    </citation>
    <scope>NUCLEOTIDE SEQUENCE [LARGE SCALE GENOMIC DNA]</scope>
    <source>
        <tissue evidence="2">Leaf</tissue>
    </source>
</reference>
<dbReference type="EMBL" id="CP039352">
    <property type="protein sequence ID" value="QCE03647.1"/>
    <property type="molecule type" value="Genomic_DNA"/>
</dbReference>
<proteinExistence type="predicted"/>
<feature type="chain" id="PRO_5020041829" description="Cupredoxin" evidence="1">
    <location>
        <begin position="20"/>
        <end position="64"/>
    </location>
</feature>